<protein>
    <submittedName>
        <fullName evidence="1">Uncharacterized protein</fullName>
    </submittedName>
</protein>
<keyword evidence="2" id="KW-1185">Reference proteome</keyword>
<dbReference type="EMBL" id="RSEC01000058">
    <property type="protein sequence ID" value="RSD13776.1"/>
    <property type="molecule type" value="Genomic_DNA"/>
</dbReference>
<name>A0A3R9DUG7_9PSEU</name>
<reference evidence="1 2" key="1">
    <citation type="submission" date="2018-12" db="EMBL/GenBank/DDBJ databases">
        <title>Amycolatopsis eburnea sp. nov. actinomycete associate with arbuscular mycorrhiza fungal spore.</title>
        <authorList>
            <person name="Lumyong S."/>
            <person name="Chaiya L."/>
        </authorList>
    </citation>
    <scope>NUCLEOTIDE SEQUENCE [LARGE SCALE GENOMIC DNA]</scope>
    <source>
        <strain evidence="1 2">GLM-1</strain>
    </source>
</reference>
<gene>
    <name evidence="1" type="ORF">EIY87_29240</name>
</gene>
<evidence type="ECO:0000313" key="2">
    <source>
        <dbReference type="Proteomes" id="UP000267081"/>
    </source>
</evidence>
<accession>A0A3R9DUG7</accession>
<organism evidence="1 2">
    <name type="scientific">Amycolatopsis eburnea</name>
    <dbReference type="NCBI Taxonomy" id="2267691"/>
    <lineage>
        <taxon>Bacteria</taxon>
        <taxon>Bacillati</taxon>
        <taxon>Actinomycetota</taxon>
        <taxon>Actinomycetes</taxon>
        <taxon>Pseudonocardiales</taxon>
        <taxon>Pseudonocardiaceae</taxon>
        <taxon>Amycolatopsis</taxon>
    </lineage>
</organism>
<dbReference type="Proteomes" id="UP000267081">
    <property type="component" value="Unassembled WGS sequence"/>
</dbReference>
<dbReference type="AlphaFoldDB" id="A0A3R9DUG7"/>
<proteinExistence type="predicted"/>
<evidence type="ECO:0000313" key="1">
    <source>
        <dbReference type="EMBL" id="RSD13776.1"/>
    </source>
</evidence>
<sequence>MVLRGTVMAERVTEPYLVDLEAIAGELQRGKWCVYLHEWLGDDYDLPSWRDQVAAAAERSGIEVCFIEIPRKDMTLVANVRALPSFEQVTESVAALEHYRGLAAGRGWRGAATRRQGLRG</sequence>
<dbReference type="OrthoDB" id="3627283at2"/>
<comment type="caution">
    <text evidence="1">The sequence shown here is derived from an EMBL/GenBank/DDBJ whole genome shotgun (WGS) entry which is preliminary data.</text>
</comment>